<dbReference type="AlphaFoldDB" id="A0A239WEL2"/>
<dbReference type="SUPFAM" id="SSF102462">
    <property type="entry name" value="Peptidyl-tRNA hydrolase II"/>
    <property type="match status" value="1"/>
</dbReference>
<dbReference type="InterPro" id="IPR002833">
    <property type="entry name" value="PTH2"/>
</dbReference>
<proteinExistence type="predicted"/>
<dbReference type="GO" id="GO:0004045">
    <property type="term" value="F:peptidyl-tRNA hydrolase activity"/>
    <property type="evidence" value="ECO:0007669"/>
    <property type="project" value="UniProtKB-EC"/>
</dbReference>
<dbReference type="KEGG" id="cgrn:4412665_00897"/>
<dbReference type="Pfam" id="PF01981">
    <property type="entry name" value="PTH2"/>
    <property type="match status" value="1"/>
</dbReference>
<evidence type="ECO:0000256" key="3">
    <source>
        <dbReference type="ARBA" id="ARBA00048707"/>
    </source>
</evidence>
<name>A0A239WEL2_9ACTN</name>
<protein>
    <recommendedName>
        <fullName evidence="1">peptidyl-tRNA hydrolase</fullName>
        <ecNumber evidence="1">3.1.1.29</ecNumber>
    </recommendedName>
</protein>
<accession>A0A239WEL2</accession>
<dbReference type="EC" id="3.1.1.29" evidence="1"/>
<dbReference type="InterPro" id="IPR023476">
    <property type="entry name" value="Pep_tRNA_hydro_II_dom_sf"/>
</dbReference>
<dbReference type="Proteomes" id="UP000215332">
    <property type="component" value="Chromosome 1"/>
</dbReference>
<sequence length="287" mass="31721">MSAATKPEHEPDPWAMDVVVLRDKHRPARRVDACEAAARAVVSLLDDPRCQPDGPWWQAVQHWENTRIRKIVRRADGKRWTDVQEVAGITVTQPAPDDDHDAAAVRAIVPAPVGGQPRAVNKLQISGTHLPDDGVSASSDAIVTIEINPMIEMTTGKACAQCGHAAQRAYRILQESQTQESSQKTWGDDDEQRAQGLHGHVVPAPQQRCDQVHGQLQEGGEAEILRCWRADRFRVRVVAPTVEQWQEHTRPVEIIDAGFTEFDGPTATTRAYWHAMCAPESGVHSEG</sequence>
<organism evidence="4 5">
    <name type="scientific">Cutibacterium granulosum</name>
    <dbReference type="NCBI Taxonomy" id="33011"/>
    <lineage>
        <taxon>Bacteria</taxon>
        <taxon>Bacillati</taxon>
        <taxon>Actinomycetota</taxon>
        <taxon>Actinomycetes</taxon>
        <taxon>Propionibacteriales</taxon>
        <taxon>Propionibacteriaceae</taxon>
        <taxon>Cutibacterium</taxon>
    </lineage>
</organism>
<reference evidence="4 5" key="1">
    <citation type="submission" date="2017-06" db="EMBL/GenBank/DDBJ databases">
        <authorList>
            <consortium name="Pathogen Informatics"/>
        </authorList>
    </citation>
    <scope>NUCLEOTIDE SEQUENCE [LARGE SCALE GENOMIC DNA]</scope>
    <source>
        <strain evidence="4 5">NCTC11865</strain>
    </source>
</reference>
<evidence type="ECO:0000256" key="2">
    <source>
        <dbReference type="ARBA" id="ARBA00022801"/>
    </source>
</evidence>
<evidence type="ECO:0000313" key="5">
    <source>
        <dbReference type="Proteomes" id="UP000215332"/>
    </source>
</evidence>
<dbReference type="Gene3D" id="3.40.1490.10">
    <property type="entry name" value="Bit1"/>
    <property type="match status" value="1"/>
</dbReference>
<gene>
    <name evidence="4" type="ORF">SAMEA4412665_00897</name>
</gene>
<evidence type="ECO:0000313" key="4">
    <source>
        <dbReference type="EMBL" id="SNV33055.1"/>
    </source>
</evidence>
<comment type="catalytic activity">
    <reaction evidence="3">
        <text>an N-acyl-L-alpha-aminoacyl-tRNA + H2O = an N-acyl-L-amino acid + a tRNA + H(+)</text>
        <dbReference type="Rhea" id="RHEA:54448"/>
        <dbReference type="Rhea" id="RHEA-COMP:10123"/>
        <dbReference type="Rhea" id="RHEA-COMP:13883"/>
        <dbReference type="ChEBI" id="CHEBI:15377"/>
        <dbReference type="ChEBI" id="CHEBI:15378"/>
        <dbReference type="ChEBI" id="CHEBI:59874"/>
        <dbReference type="ChEBI" id="CHEBI:78442"/>
        <dbReference type="ChEBI" id="CHEBI:138191"/>
        <dbReference type="EC" id="3.1.1.29"/>
    </reaction>
</comment>
<evidence type="ECO:0000256" key="1">
    <source>
        <dbReference type="ARBA" id="ARBA00013260"/>
    </source>
</evidence>
<keyword evidence="2 4" id="KW-0378">Hydrolase</keyword>
<dbReference type="EMBL" id="LT906441">
    <property type="protein sequence ID" value="SNV33055.1"/>
    <property type="molecule type" value="Genomic_DNA"/>
</dbReference>
<dbReference type="eggNOG" id="COG1990">
    <property type="taxonomic scope" value="Bacteria"/>
</dbReference>